<keyword evidence="2" id="KW-0808">Transferase</keyword>
<name>A0A4Y4C004_9CORY</name>
<dbReference type="InterPro" id="IPR016181">
    <property type="entry name" value="Acyl_CoA_acyltransferase"/>
</dbReference>
<dbReference type="GeneID" id="82887780"/>
<evidence type="ECO:0000259" key="1">
    <source>
        <dbReference type="PROSITE" id="PS51186"/>
    </source>
</evidence>
<reference evidence="2 3" key="1">
    <citation type="submission" date="2019-06" db="EMBL/GenBank/DDBJ databases">
        <title>Whole genome shotgun sequence of Corynebacterium variabile NBRC 15286.</title>
        <authorList>
            <person name="Hosoyama A."/>
            <person name="Uohara A."/>
            <person name="Ohji S."/>
            <person name="Ichikawa N."/>
        </authorList>
    </citation>
    <scope>NUCLEOTIDE SEQUENCE [LARGE SCALE GENOMIC DNA]</scope>
    <source>
        <strain evidence="2 3">NBRC 15286</strain>
    </source>
</reference>
<comment type="caution">
    <text evidence="2">The sequence shown here is derived from an EMBL/GenBank/DDBJ whole genome shotgun (WGS) entry which is preliminary data.</text>
</comment>
<proteinExistence type="predicted"/>
<evidence type="ECO:0000313" key="3">
    <source>
        <dbReference type="Proteomes" id="UP000319986"/>
    </source>
</evidence>
<dbReference type="EMBL" id="BJNT01000012">
    <property type="protein sequence ID" value="GEC86335.1"/>
    <property type="molecule type" value="Genomic_DNA"/>
</dbReference>
<dbReference type="Gene3D" id="3.40.630.30">
    <property type="match status" value="1"/>
</dbReference>
<dbReference type="PROSITE" id="PS51186">
    <property type="entry name" value="GNAT"/>
    <property type="match status" value="1"/>
</dbReference>
<dbReference type="CDD" id="cd04301">
    <property type="entry name" value="NAT_SF"/>
    <property type="match status" value="1"/>
</dbReference>
<dbReference type="Pfam" id="PF13302">
    <property type="entry name" value="Acetyltransf_3"/>
    <property type="match status" value="1"/>
</dbReference>
<dbReference type="Proteomes" id="UP000319986">
    <property type="component" value="Unassembled WGS sequence"/>
</dbReference>
<protein>
    <submittedName>
        <fullName evidence="2">Acetyltransferase</fullName>
    </submittedName>
</protein>
<feature type="domain" description="N-acetyltransferase" evidence="1">
    <location>
        <begin position="9"/>
        <end position="182"/>
    </location>
</feature>
<accession>A0A4Y4C004</accession>
<dbReference type="PANTHER" id="PTHR39173:SF1">
    <property type="entry name" value="ACETYLTRANSFERASE"/>
    <property type="match status" value="1"/>
</dbReference>
<sequence length="184" mass="19980">MTGSTTPSLTLRLPTTDDESAVWELNRSCSTDTFDFLAGVGNLNADSTGYTAFLDSVRNQHEGTDLPEGWLPADFLVAEVITADGGTTLIGRTSIRYGLNEYLLNYGGHIGYAVAPDHRRRGYATEILRQSLALLAERGIDRALLVCNDDNAGSIGVIEACGGVLEDRRTDPDGVLIRRYRITL</sequence>
<gene>
    <name evidence="2" type="ORF">CVA01_16490</name>
</gene>
<dbReference type="RefSeq" id="WP_218024566.1">
    <property type="nucleotide sequence ID" value="NZ_BJNT01000012.1"/>
</dbReference>
<dbReference type="InterPro" id="IPR000182">
    <property type="entry name" value="GNAT_dom"/>
</dbReference>
<dbReference type="AlphaFoldDB" id="A0A4Y4C004"/>
<evidence type="ECO:0000313" key="2">
    <source>
        <dbReference type="EMBL" id="GEC86335.1"/>
    </source>
</evidence>
<organism evidence="2 3">
    <name type="scientific">Corynebacterium variabile</name>
    <dbReference type="NCBI Taxonomy" id="1727"/>
    <lineage>
        <taxon>Bacteria</taxon>
        <taxon>Bacillati</taxon>
        <taxon>Actinomycetota</taxon>
        <taxon>Actinomycetes</taxon>
        <taxon>Mycobacteriales</taxon>
        <taxon>Corynebacteriaceae</taxon>
        <taxon>Corynebacterium</taxon>
    </lineage>
</organism>
<dbReference type="PANTHER" id="PTHR39173">
    <property type="entry name" value="ACETYLTRANSFERASE"/>
    <property type="match status" value="1"/>
</dbReference>
<dbReference type="GO" id="GO:0016747">
    <property type="term" value="F:acyltransferase activity, transferring groups other than amino-acyl groups"/>
    <property type="evidence" value="ECO:0007669"/>
    <property type="project" value="InterPro"/>
</dbReference>
<dbReference type="SUPFAM" id="SSF55729">
    <property type="entry name" value="Acyl-CoA N-acyltransferases (Nat)"/>
    <property type="match status" value="1"/>
</dbReference>